<evidence type="ECO:0000259" key="4">
    <source>
        <dbReference type="PROSITE" id="PS00662"/>
    </source>
</evidence>
<gene>
    <name evidence="5" type="ORF">A3A33_03225</name>
</gene>
<name>A0A1F8GVQ7_9BACT</name>
<comment type="caution">
    <text evidence="5">The sequence shown here is derived from an EMBL/GenBank/DDBJ whole genome shotgun (WGS) entry which is preliminary data.</text>
</comment>
<proteinExistence type="inferred from homology"/>
<dbReference type="Pfam" id="PF00437">
    <property type="entry name" value="T2SSE"/>
    <property type="match status" value="1"/>
</dbReference>
<evidence type="ECO:0000256" key="2">
    <source>
        <dbReference type="ARBA" id="ARBA00022741"/>
    </source>
</evidence>
<dbReference type="CDD" id="cd01129">
    <property type="entry name" value="PulE-GspE-like"/>
    <property type="match status" value="1"/>
</dbReference>
<dbReference type="InterPro" id="IPR011006">
    <property type="entry name" value="CheY-like_superfamily"/>
</dbReference>
<dbReference type="SUPFAM" id="SSF52172">
    <property type="entry name" value="CheY-like"/>
    <property type="match status" value="1"/>
</dbReference>
<dbReference type="GO" id="GO:0005886">
    <property type="term" value="C:plasma membrane"/>
    <property type="evidence" value="ECO:0007669"/>
    <property type="project" value="TreeGrafter"/>
</dbReference>
<dbReference type="EMBL" id="MGKP01000012">
    <property type="protein sequence ID" value="OGN28768.1"/>
    <property type="molecule type" value="Genomic_DNA"/>
</dbReference>
<dbReference type="FunFam" id="3.40.50.300:FF:000398">
    <property type="entry name" value="Type IV pilus assembly ATPase PilB"/>
    <property type="match status" value="1"/>
</dbReference>
<dbReference type="PANTHER" id="PTHR30258:SF3">
    <property type="entry name" value="SLL1921 PROTEIN"/>
    <property type="match status" value="1"/>
</dbReference>
<dbReference type="InterPro" id="IPR001482">
    <property type="entry name" value="T2SS/T4SS_dom"/>
</dbReference>
<sequence>MALRPKILLLEHNVFIAQVMEEKLSAQGFMVAIAKRRPLLELLQRENPAVVVVDFDNIDFVTFVNEVSALTGKIAVSPKILILSKSDVSPEMEEHYPSLFQNKFLLNGWNPDDLVAKVLSLFTSEEIADIAESYKQAVESGEVAPEDGGGVNGSQGPIAIRQAVSDLSLTSTKEGSISEMLDNLVEYAYLLRASDIHLDTEEGEMIVRLRLNGVLTDIFSFPKELFAVIIGRIKVLSGMRTDEHQTAQDGRFRTDVKTVHQTFDVRVSILPSYHGECAVLRLLIEQVNIHSVTDLPMSDVDKKKVITAMKKANGMVLATGPTGSGKTTTLYTILKDLNTRDLSIITVEDPVEYAIRGLKQIQINAAVDLTFANALRSILRQDPDIIMVGEIRDRETAGIAVNAALTGHRMFSTLHTNDAASTLPRLSDMGIEPYLIASTVRIIIAQRLVRTICPFCRTEKTLTDVEAESLKDVIPSESLSNNRTFYYGTGCGKCDNTGFSARTGIYEVLEMTDPIREAIMKQQDASSIKKLAIQEGMVTLIQDGFQKAQFGVTTIEEVLRVLRD</sequence>
<evidence type="ECO:0000256" key="3">
    <source>
        <dbReference type="ARBA" id="ARBA00022840"/>
    </source>
</evidence>
<evidence type="ECO:0000313" key="6">
    <source>
        <dbReference type="Proteomes" id="UP000179047"/>
    </source>
</evidence>
<dbReference type="InterPro" id="IPR027417">
    <property type="entry name" value="P-loop_NTPase"/>
</dbReference>
<keyword evidence="2" id="KW-0547">Nucleotide-binding</keyword>
<evidence type="ECO:0000313" key="5">
    <source>
        <dbReference type="EMBL" id="OGN28768.1"/>
    </source>
</evidence>
<reference evidence="5 6" key="1">
    <citation type="journal article" date="2016" name="Nat. Commun.">
        <title>Thousands of microbial genomes shed light on interconnected biogeochemical processes in an aquifer system.</title>
        <authorList>
            <person name="Anantharaman K."/>
            <person name="Brown C.T."/>
            <person name="Hug L.A."/>
            <person name="Sharon I."/>
            <person name="Castelle C.J."/>
            <person name="Probst A.J."/>
            <person name="Thomas B.C."/>
            <person name="Singh A."/>
            <person name="Wilkins M.J."/>
            <person name="Karaoz U."/>
            <person name="Brodie E.L."/>
            <person name="Williams K.H."/>
            <person name="Hubbard S.S."/>
            <person name="Banfield J.F."/>
        </authorList>
    </citation>
    <scope>NUCLEOTIDE SEQUENCE [LARGE SCALE GENOMIC DNA]</scope>
</reference>
<dbReference type="GO" id="GO:0005524">
    <property type="term" value="F:ATP binding"/>
    <property type="evidence" value="ECO:0007669"/>
    <property type="project" value="UniProtKB-KW"/>
</dbReference>
<protein>
    <recommendedName>
        <fullName evidence="4">Bacterial type II secretion system protein E domain-containing protein</fullName>
    </recommendedName>
</protein>
<evidence type="ECO:0000256" key="1">
    <source>
        <dbReference type="ARBA" id="ARBA00006611"/>
    </source>
</evidence>
<dbReference type="Proteomes" id="UP000179047">
    <property type="component" value="Unassembled WGS sequence"/>
</dbReference>
<keyword evidence="3" id="KW-0067">ATP-binding</keyword>
<dbReference type="Gene3D" id="3.40.50.300">
    <property type="entry name" value="P-loop containing nucleotide triphosphate hydrolases"/>
    <property type="match status" value="1"/>
</dbReference>
<dbReference type="Gene3D" id="3.30.450.90">
    <property type="match status" value="1"/>
</dbReference>
<dbReference type="PROSITE" id="PS00662">
    <property type="entry name" value="T2SP_E"/>
    <property type="match status" value="1"/>
</dbReference>
<dbReference type="SUPFAM" id="SSF52540">
    <property type="entry name" value="P-loop containing nucleoside triphosphate hydrolases"/>
    <property type="match status" value="1"/>
</dbReference>
<feature type="domain" description="Bacterial type II secretion system protein E" evidence="4">
    <location>
        <begin position="379"/>
        <end position="393"/>
    </location>
</feature>
<organism evidence="5 6">
    <name type="scientific">Candidatus Yanofskybacteria bacterium RIFCSPLOWO2_01_FULL_49_25</name>
    <dbReference type="NCBI Taxonomy" id="1802701"/>
    <lineage>
        <taxon>Bacteria</taxon>
        <taxon>Candidatus Yanofskyibacteriota</taxon>
    </lineage>
</organism>
<accession>A0A1F8GVQ7</accession>
<dbReference type="STRING" id="1802701.A3A33_03225"/>
<dbReference type="AlphaFoldDB" id="A0A1F8GVQ7"/>
<dbReference type="GO" id="GO:0016887">
    <property type="term" value="F:ATP hydrolysis activity"/>
    <property type="evidence" value="ECO:0007669"/>
    <property type="project" value="TreeGrafter"/>
</dbReference>
<dbReference type="PANTHER" id="PTHR30258">
    <property type="entry name" value="TYPE II SECRETION SYSTEM PROTEIN GSPE-RELATED"/>
    <property type="match status" value="1"/>
</dbReference>
<comment type="similarity">
    <text evidence="1">Belongs to the GSP E family.</text>
</comment>